<evidence type="ECO:0000256" key="2">
    <source>
        <dbReference type="ARBA" id="ARBA00022448"/>
    </source>
</evidence>
<evidence type="ECO:0000256" key="8">
    <source>
        <dbReference type="ARBA" id="ARBA00039168"/>
    </source>
</evidence>
<feature type="transmembrane region" description="Helical" evidence="10">
    <location>
        <begin position="87"/>
        <end position="103"/>
    </location>
</feature>
<keyword evidence="3" id="KW-1003">Cell membrane</keyword>
<dbReference type="AlphaFoldDB" id="A0A4P7W077"/>
<keyword evidence="4 9" id="KW-0812">Transmembrane</keyword>
<dbReference type="InterPro" id="IPR000390">
    <property type="entry name" value="Small_drug/metabolite_transptr"/>
</dbReference>
<dbReference type="Pfam" id="PF00893">
    <property type="entry name" value="Multi_Drug_Res"/>
    <property type="match status" value="1"/>
</dbReference>
<dbReference type="EMBL" id="CP039396">
    <property type="protein sequence ID" value="QCD41122.1"/>
    <property type="molecule type" value="Genomic_DNA"/>
</dbReference>
<reference evidence="12" key="1">
    <citation type="submission" date="2019-02" db="EMBL/GenBank/DDBJ databases">
        <title>Isolation and identification of novel species under the genus Muribaculum.</title>
        <authorList>
            <person name="Miyake S."/>
            <person name="Ding Y."/>
            <person name="Low A."/>
            <person name="Soh M."/>
            <person name="Seedorf H."/>
        </authorList>
    </citation>
    <scope>NUCLEOTIDE SEQUENCE [LARGE SCALE GENOMIC DNA]</scope>
    <source>
        <strain evidence="12">H5</strain>
    </source>
</reference>
<dbReference type="InterPro" id="IPR045324">
    <property type="entry name" value="Small_multidrug_res"/>
</dbReference>
<keyword evidence="6 10" id="KW-0472">Membrane</keyword>
<gene>
    <name evidence="11" type="ORF">E7747_01645</name>
</gene>
<dbReference type="GO" id="GO:0005886">
    <property type="term" value="C:plasma membrane"/>
    <property type="evidence" value="ECO:0007669"/>
    <property type="project" value="UniProtKB-SubCell"/>
</dbReference>
<dbReference type="KEGG" id="ddb:E7747_01645"/>
<evidence type="ECO:0000256" key="6">
    <source>
        <dbReference type="ARBA" id="ARBA00023136"/>
    </source>
</evidence>
<accession>A0A4P7W077</accession>
<evidence type="ECO:0000256" key="9">
    <source>
        <dbReference type="RuleBase" id="RU003942"/>
    </source>
</evidence>
<dbReference type="SUPFAM" id="SSF103481">
    <property type="entry name" value="Multidrug resistance efflux transporter EmrE"/>
    <property type="match status" value="1"/>
</dbReference>
<comment type="similarity">
    <text evidence="7">Belongs to the drug/metabolite transporter (DMT) superfamily. Small multidrug resistance (SMR) (TC 2.A.7.1) family. Gdx/SugE subfamily.</text>
</comment>
<evidence type="ECO:0000256" key="4">
    <source>
        <dbReference type="ARBA" id="ARBA00022692"/>
    </source>
</evidence>
<comment type="subcellular location">
    <subcellularLocation>
        <location evidence="1 9">Cell membrane</location>
        <topology evidence="1 9">Multi-pass membrane protein</topology>
    </subcellularLocation>
</comment>
<sequence length="106" mass="11711">MNWITLIIAGLMEVAFTFCLGKTKIASAPGLYYWWGGFLVALTLSMYLMARAARTIPLGTVYPVWTGIGAVGAVIVGILFFNEPVTFWRIFFITTLIISIVGLKML</sequence>
<evidence type="ECO:0000256" key="7">
    <source>
        <dbReference type="ARBA" id="ARBA00038151"/>
    </source>
</evidence>
<proteinExistence type="inferred from homology"/>
<dbReference type="PANTHER" id="PTHR30561:SF0">
    <property type="entry name" value="GUANIDINIUM EXPORTER"/>
    <property type="match status" value="1"/>
</dbReference>
<evidence type="ECO:0000256" key="5">
    <source>
        <dbReference type="ARBA" id="ARBA00022989"/>
    </source>
</evidence>
<name>A0A4P7W077_9BACT</name>
<evidence type="ECO:0000313" key="12">
    <source>
        <dbReference type="Proteomes" id="UP000297149"/>
    </source>
</evidence>
<feature type="transmembrane region" description="Helical" evidence="10">
    <location>
        <begin position="31"/>
        <end position="50"/>
    </location>
</feature>
<dbReference type="InterPro" id="IPR037185">
    <property type="entry name" value="EmrE-like"/>
</dbReference>
<protein>
    <recommendedName>
        <fullName evidence="8">Guanidinium exporter</fullName>
    </recommendedName>
</protein>
<keyword evidence="5 10" id="KW-1133">Transmembrane helix</keyword>
<dbReference type="GO" id="GO:0022857">
    <property type="term" value="F:transmembrane transporter activity"/>
    <property type="evidence" value="ECO:0007669"/>
    <property type="project" value="InterPro"/>
</dbReference>
<dbReference type="RefSeq" id="WP_136413718.1">
    <property type="nucleotide sequence ID" value="NZ_CP039396.1"/>
</dbReference>
<keyword evidence="12" id="KW-1185">Reference proteome</keyword>
<evidence type="ECO:0000313" key="11">
    <source>
        <dbReference type="EMBL" id="QCD41122.1"/>
    </source>
</evidence>
<organism evidence="11 12">
    <name type="scientific">Duncaniella dubosii</name>
    <dbReference type="NCBI Taxonomy" id="2518971"/>
    <lineage>
        <taxon>Bacteria</taxon>
        <taxon>Pseudomonadati</taxon>
        <taxon>Bacteroidota</taxon>
        <taxon>Bacteroidia</taxon>
        <taxon>Bacteroidales</taxon>
        <taxon>Muribaculaceae</taxon>
        <taxon>Duncaniella</taxon>
    </lineage>
</organism>
<evidence type="ECO:0000256" key="3">
    <source>
        <dbReference type="ARBA" id="ARBA00022475"/>
    </source>
</evidence>
<dbReference type="Proteomes" id="UP000297149">
    <property type="component" value="Chromosome"/>
</dbReference>
<dbReference type="PANTHER" id="PTHR30561">
    <property type="entry name" value="SMR FAMILY PROTON-DEPENDENT DRUG EFFLUX TRANSPORTER SUGE"/>
    <property type="match status" value="1"/>
</dbReference>
<keyword evidence="2" id="KW-0813">Transport</keyword>
<evidence type="ECO:0000256" key="1">
    <source>
        <dbReference type="ARBA" id="ARBA00004651"/>
    </source>
</evidence>
<feature type="transmembrane region" description="Helical" evidence="10">
    <location>
        <begin position="62"/>
        <end position="81"/>
    </location>
</feature>
<dbReference type="Gene3D" id="1.10.3730.20">
    <property type="match status" value="1"/>
</dbReference>
<evidence type="ECO:0000256" key="10">
    <source>
        <dbReference type="SAM" id="Phobius"/>
    </source>
</evidence>